<accession>A0A540NDY8</accession>
<evidence type="ECO:0000259" key="2">
    <source>
        <dbReference type="Pfam" id="PF22248"/>
    </source>
</evidence>
<protein>
    <recommendedName>
        <fullName evidence="2">Endoplasmic reticulum metallopeptidase 1-like C-terminal domain-containing protein</fullName>
    </recommendedName>
</protein>
<gene>
    <name evidence="3" type="ORF">C1H46_005192</name>
</gene>
<organism evidence="3 4">
    <name type="scientific">Malus baccata</name>
    <name type="common">Siberian crab apple</name>
    <name type="synonym">Pyrus baccata</name>
    <dbReference type="NCBI Taxonomy" id="106549"/>
    <lineage>
        <taxon>Eukaryota</taxon>
        <taxon>Viridiplantae</taxon>
        <taxon>Streptophyta</taxon>
        <taxon>Embryophyta</taxon>
        <taxon>Tracheophyta</taxon>
        <taxon>Spermatophyta</taxon>
        <taxon>Magnoliopsida</taxon>
        <taxon>eudicotyledons</taxon>
        <taxon>Gunneridae</taxon>
        <taxon>Pentapetalae</taxon>
        <taxon>rosids</taxon>
        <taxon>fabids</taxon>
        <taxon>Rosales</taxon>
        <taxon>Rosaceae</taxon>
        <taxon>Amygdaloideae</taxon>
        <taxon>Maleae</taxon>
        <taxon>Malus</taxon>
    </lineage>
</organism>
<keyword evidence="4" id="KW-1185">Reference proteome</keyword>
<dbReference type="EMBL" id="VIEB01000060">
    <property type="protein sequence ID" value="TQE09257.1"/>
    <property type="molecule type" value="Genomic_DNA"/>
</dbReference>
<sequence>MTPPNDGGPPSYICRLSGASSENWNFWLEASGSEDLRVDVAVIDQYMVDETKKLRGLFPEWVDVVAYSSFLSSYIF</sequence>
<reference evidence="3 4" key="1">
    <citation type="journal article" date="2019" name="G3 (Bethesda)">
        <title>Sequencing of a Wild Apple (Malus baccata) Genome Unravels the Differences Between Cultivated and Wild Apple Species Regarding Disease Resistance and Cold Tolerance.</title>
        <authorList>
            <person name="Chen X."/>
        </authorList>
    </citation>
    <scope>NUCLEOTIDE SEQUENCE [LARGE SCALE GENOMIC DNA]</scope>
    <source>
        <strain evidence="4">cv. Shandingzi</strain>
        <tissue evidence="3">Leaves</tissue>
    </source>
</reference>
<evidence type="ECO:0000313" key="3">
    <source>
        <dbReference type="EMBL" id="TQE09257.1"/>
    </source>
</evidence>
<comment type="similarity">
    <text evidence="1">Belongs to the peptidase M28 family.</text>
</comment>
<feature type="domain" description="Endoplasmic reticulum metallopeptidase 1-like C-terminal" evidence="2">
    <location>
        <begin position="3"/>
        <end position="74"/>
    </location>
</feature>
<evidence type="ECO:0000313" key="4">
    <source>
        <dbReference type="Proteomes" id="UP000315295"/>
    </source>
</evidence>
<dbReference type="Proteomes" id="UP000315295">
    <property type="component" value="Unassembled WGS sequence"/>
</dbReference>
<comment type="caution">
    <text evidence="3">The sequence shown here is derived from an EMBL/GenBank/DDBJ whole genome shotgun (WGS) entry which is preliminary data.</text>
</comment>
<dbReference type="Pfam" id="PF22248">
    <property type="entry name" value="ERMP1_C"/>
    <property type="match status" value="1"/>
</dbReference>
<name>A0A540NDY8_MALBA</name>
<proteinExistence type="inferred from homology"/>
<dbReference type="InterPro" id="IPR053973">
    <property type="entry name" value="ERMP1-like_C"/>
</dbReference>
<dbReference type="AlphaFoldDB" id="A0A540NDY8"/>
<evidence type="ECO:0000256" key="1">
    <source>
        <dbReference type="ARBA" id="ARBA00010918"/>
    </source>
</evidence>
<dbReference type="STRING" id="106549.A0A540NDY8"/>